<accession>A0A0S7WPX4</accession>
<protein>
    <submittedName>
        <fullName evidence="1">Uncharacterized protein</fullName>
    </submittedName>
</protein>
<comment type="caution">
    <text evidence="1">The sequence shown here is derived from an EMBL/GenBank/DDBJ whole genome shotgun (WGS) entry which is preliminary data.</text>
</comment>
<organism evidence="1 2">
    <name type="scientific">candidate division TA06 bacterium DG_24</name>
    <dbReference type="NCBI Taxonomy" id="1703770"/>
    <lineage>
        <taxon>Bacteria</taxon>
        <taxon>Bacteria division TA06</taxon>
    </lineage>
</organism>
<reference evidence="1 2" key="1">
    <citation type="journal article" date="2015" name="Microbiome">
        <title>Genomic resolution of linkages in carbon, nitrogen, and sulfur cycling among widespread estuary sediment bacteria.</title>
        <authorList>
            <person name="Baker B.J."/>
            <person name="Lazar C.S."/>
            <person name="Teske A.P."/>
            <person name="Dick G.J."/>
        </authorList>
    </citation>
    <scope>NUCLEOTIDE SEQUENCE [LARGE SCALE GENOMIC DNA]</scope>
    <source>
        <strain evidence="1">DG_24</strain>
    </source>
</reference>
<proteinExistence type="predicted"/>
<feature type="non-terminal residue" evidence="1">
    <location>
        <position position="62"/>
    </location>
</feature>
<name>A0A0S7WPX4_UNCT6</name>
<gene>
    <name evidence="1" type="ORF">AMJ39_08615</name>
</gene>
<dbReference type="AlphaFoldDB" id="A0A0S7WPX4"/>
<dbReference type="STRING" id="1703770.AMJ39_08615"/>
<dbReference type="EMBL" id="LIZS01000077">
    <property type="protein sequence ID" value="KPJ52099.1"/>
    <property type="molecule type" value="Genomic_DNA"/>
</dbReference>
<evidence type="ECO:0000313" key="1">
    <source>
        <dbReference type="EMBL" id="KPJ52099.1"/>
    </source>
</evidence>
<dbReference type="Proteomes" id="UP000052008">
    <property type="component" value="Unassembled WGS sequence"/>
</dbReference>
<sequence>MAARGAGQTAACCVVLVAFSLVIGAEGAWVAVAPEAEQGEPQLAVKEMDRGGMDVAISLPGI</sequence>
<evidence type="ECO:0000313" key="2">
    <source>
        <dbReference type="Proteomes" id="UP000052008"/>
    </source>
</evidence>